<proteinExistence type="predicted"/>
<sequence length="60" mass="6927">MVKNNFHEFLIHGLFSRKSRLAAGLLFFHYSTASFFKTKRTILYIVSDIQSIPSIHGLLN</sequence>
<organism evidence="1 2">
    <name type="scientific">Cytophaga hutchinsonii (strain ATCC 33406 / DSM 1761 / CIP 103989 / NBRC 15051 / NCIMB 9469 / D465)</name>
    <dbReference type="NCBI Taxonomy" id="269798"/>
    <lineage>
        <taxon>Bacteria</taxon>
        <taxon>Pseudomonadati</taxon>
        <taxon>Bacteroidota</taxon>
        <taxon>Cytophagia</taxon>
        <taxon>Cytophagales</taxon>
        <taxon>Cytophagaceae</taxon>
        <taxon>Cytophaga</taxon>
    </lineage>
</organism>
<reference evidence="1 2" key="1">
    <citation type="journal article" date="2007" name="Appl. Environ. Microbiol.">
        <title>Genome sequence of the cellulolytic gliding bacterium Cytophaga hutchinsonii.</title>
        <authorList>
            <person name="Xie G."/>
            <person name="Bruce D.C."/>
            <person name="Challacombe J.F."/>
            <person name="Chertkov O."/>
            <person name="Detter J.C."/>
            <person name="Gilna P."/>
            <person name="Han C.S."/>
            <person name="Lucas S."/>
            <person name="Misra M."/>
            <person name="Myers G.L."/>
            <person name="Richardson P."/>
            <person name="Tapia R."/>
            <person name="Thayer N."/>
            <person name="Thompson L.S."/>
            <person name="Brettin T.S."/>
            <person name="Henrissat B."/>
            <person name="Wilson D.B."/>
            <person name="McBride M.J."/>
        </authorList>
    </citation>
    <scope>NUCLEOTIDE SEQUENCE [LARGE SCALE GENOMIC DNA]</scope>
    <source>
        <strain evidence="2">ATCC 33406 / DSM 1761 / CIP 103989 / NBRC 15051 / NCIMB 9469 / D465</strain>
    </source>
</reference>
<evidence type="ECO:0000313" key="1">
    <source>
        <dbReference type="EMBL" id="ABG59197.1"/>
    </source>
</evidence>
<dbReference type="AlphaFoldDB" id="A0A6N4SS56"/>
<evidence type="ECO:0000313" key="2">
    <source>
        <dbReference type="Proteomes" id="UP000001822"/>
    </source>
</evidence>
<keyword evidence="2" id="KW-1185">Reference proteome</keyword>
<accession>A0A6N4SS56</accession>
<dbReference type="KEGG" id="chu:CHU_1931"/>
<gene>
    <name evidence="1" type="ordered locus">CHU_1931</name>
</gene>
<name>A0A6N4SS56_CYTH3</name>
<protein>
    <submittedName>
        <fullName evidence="1">Uncharacterized protein</fullName>
    </submittedName>
</protein>
<dbReference type="Proteomes" id="UP000001822">
    <property type="component" value="Chromosome"/>
</dbReference>
<dbReference type="EMBL" id="CP000383">
    <property type="protein sequence ID" value="ABG59197.1"/>
    <property type="molecule type" value="Genomic_DNA"/>
</dbReference>